<gene>
    <name evidence="1" type="ORF">AGABI1DRAFT_134987</name>
</gene>
<proteinExistence type="predicted"/>
<accession>K5XG38</accession>
<organism evidence="1 2">
    <name type="scientific">Agaricus bisporus var. burnettii (strain JB137-S8 / ATCC MYA-4627 / FGSC 10392)</name>
    <name type="common">White button mushroom</name>
    <dbReference type="NCBI Taxonomy" id="597362"/>
    <lineage>
        <taxon>Eukaryota</taxon>
        <taxon>Fungi</taxon>
        <taxon>Dikarya</taxon>
        <taxon>Basidiomycota</taxon>
        <taxon>Agaricomycotina</taxon>
        <taxon>Agaricomycetes</taxon>
        <taxon>Agaricomycetidae</taxon>
        <taxon>Agaricales</taxon>
        <taxon>Agaricineae</taxon>
        <taxon>Agaricaceae</taxon>
        <taxon>Agaricus</taxon>
    </lineage>
</organism>
<dbReference type="GeneID" id="18828431"/>
<dbReference type="InParanoid" id="K5XG38"/>
<dbReference type="Proteomes" id="UP000008493">
    <property type="component" value="Unassembled WGS sequence"/>
</dbReference>
<evidence type="ECO:0000313" key="2">
    <source>
        <dbReference type="Proteomes" id="UP000008493"/>
    </source>
</evidence>
<dbReference type="RefSeq" id="XP_007336011.1">
    <property type="nucleotide sequence ID" value="XM_007335949.1"/>
</dbReference>
<dbReference type="KEGG" id="abp:AGABI1DRAFT134987"/>
<sequence>MLPTKFNTDLIWKAWDDFVDRLRWSCFWKAQVQDGVEDDFDPDYYVRPISRKRCGPLDWAFEHGIKCGERLRPRSPRSKAI</sequence>
<keyword evidence="2" id="KW-1185">Reference proteome</keyword>
<dbReference type="EMBL" id="JH972941">
    <property type="protein sequence ID" value="EKM73350.1"/>
    <property type="molecule type" value="Genomic_DNA"/>
</dbReference>
<dbReference type="HOGENOM" id="CLU_2573336_0_0_1"/>
<dbReference type="AlphaFoldDB" id="K5XG38"/>
<name>K5XG38_AGABU</name>
<protein>
    <submittedName>
        <fullName evidence="1">Uncharacterized protein</fullName>
    </submittedName>
</protein>
<evidence type="ECO:0000313" key="1">
    <source>
        <dbReference type="EMBL" id="EKM73350.1"/>
    </source>
</evidence>
<reference evidence="2" key="1">
    <citation type="journal article" date="2012" name="Proc. Natl. Acad. Sci. U.S.A.">
        <title>Genome sequence of the button mushroom Agaricus bisporus reveals mechanisms governing adaptation to a humic-rich ecological niche.</title>
        <authorList>
            <person name="Morin E."/>
            <person name="Kohler A."/>
            <person name="Baker A.R."/>
            <person name="Foulongne-Oriol M."/>
            <person name="Lombard V."/>
            <person name="Nagy L.G."/>
            <person name="Ohm R.A."/>
            <person name="Patyshakuliyeva A."/>
            <person name="Brun A."/>
            <person name="Aerts A.L."/>
            <person name="Bailey A.M."/>
            <person name="Billette C."/>
            <person name="Coutinho P.M."/>
            <person name="Deakin G."/>
            <person name="Doddapaneni H."/>
            <person name="Floudas D."/>
            <person name="Grimwood J."/>
            <person name="Hilden K."/>
            <person name="Kuees U."/>
            <person name="LaButti K.M."/>
            <person name="Lapidus A."/>
            <person name="Lindquist E.A."/>
            <person name="Lucas S.M."/>
            <person name="Murat C."/>
            <person name="Riley R.W."/>
            <person name="Salamov A.A."/>
            <person name="Schmutz J."/>
            <person name="Subramanian V."/>
            <person name="Woesten H.A.B."/>
            <person name="Xu J."/>
            <person name="Eastwood D.C."/>
            <person name="Foster G.D."/>
            <person name="Sonnenberg A.S."/>
            <person name="Cullen D."/>
            <person name="de Vries R.P."/>
            <person name="Lundell T."/>
            <person name="Hibbett D.S."/>
            <person name="Henrissat B."/>
            <person name="Burton K.S."/>
            <person name="Kerrigan R.W."/>
            <person name="Challen M.P."/>
            <person name="Grigoriev I.V."/>
            <person name="Martin F."/>
        </authorList>
    </citation>
    <scope>NUCLEOTIDE SEQUENCE [LARGE SCALE GENOMIC DNA]</scope>
    <source>
        <strain evidence="2">JB137-S8 / ATCC MYA-4627 / FGSC 10392</strain>
    </source>
</reference>